<comment type="caution">
    <text evidence="2">The sequence shown here is derived from an EMBL/GenBank/DDBJ whole genome shotgun (WGS) entry which is preliminary data.</text>
</comment>
<reference evidence="2 3" key="1">
    <citation type="submission" date="2024-01" db="EMBL/GenBank/DDBJ databases">
        <title>The genomes of 5 underutilized Papilionoideae crops provide insights into root nodulation and disease resistanc.</title>
        <authorList>
            <person name="Jiang F."/>
        </authorList>
    </citation>
    <scope>NUCLEOTIDE SEQUENCE [LARGE SCALE GENOMIC DNA]</scope>
    <source>
        <strain evidence="2">DUOXIRENSHENG_FW03</strain>
        <tissue evidence="2">Leaves</tissue>
    </source>
</reference>
<sequence>MHIPGKQQWQSYAILICCCLGHSIMGMAVSAHGVQSYTIHFHFLFYDPIPIAENDVIQDPDDSQVAREERPRRITRAPTHLTDYVVMQHKGGRKGNSVIRKRLGNDWKSFLVKHSLFPDSSNSFELCKAKREAIFKVATPPKITTAILTNEPNDLRSMPSNAYASSSSYTQFLKIDTVSSAVKG</sequence>
<dbReference type="EMBL" id="JAYMYS010000006">
    <property type="protein sequence ID" value="KAK7388725.1"/>
    <property type="molecule type" value="Genomic_DNA"/>
</dbReference>
<keyword evidence="3" id="KW-1185">Reference proteome</keyword>
<protein>
    <submittedName>
        <fullName evidence="2">Uncharacterized protein</fullName>
    </submittedName>
</protein>
<evidence type="ECO:0000313" key="2">
    <source>
        <dbReference type="EMBL" id="KAK7388725.1"/>
    </source>
</evidence>
<gene>
    <name evidence="2" type="ORF">VNO78_23552</name>
</gene>
<evidence type="ECO:0000313" key="3">
    <source>
        <dbReference type="Proteomes" id="UP001386955"/>
    </source>
</evidence>
<feature type="transmembrane region" description="Helical" evidence="1">
    <location>
        <begin position="12"/>
        <end position="34"/>
    </location>
</feature>
<proteinExistence type="predicted"/>
<keyword evidence="1" id="KW-1133">Transmembrane helix</keyword>
<accession>A0AAN9XDW5</accession>
<dbReference type="Proteomes" id="UP001386955">
    <property type="component" value="Unassembled WGS sequence"/>
</dbReference>
<name>A0AAN9XDW5_PSOTE</name>
<keyword evidence="1" id="KW-0472">Membrane</keyword>
<organism evidence="2 3">
    <name type="scientific">Psophocarpus tetragonolobus</name>
    <name type="common">Winged bean</name>
    <name type="synonym">Dolichos tetragonolobus</name>
    <dbReference type="NCBI Taxonomy" id="3891"/>
    <lineage>
        <taxon>Eukaryota</taxon>
        <taxon>Viridiplantae</taxon>
        <taxon>Streptophyta</taxon>
        <taxon>Embryophyta</taxon>
        <taxon>Tracheophyta</taxon>
        <taxon>Spermatophyta</taxon>
        <taxon>Magnoliopsida</taxon>
        <taxon>eudicotyledons</taxon>
        <taxon>Gunneridae</taxon>
        <taxon>Pentapetalae</taxon>
        <taxon>rosids</taxon>
        <taxon>fabids</taxon>
        <taxon>Fabales</taxon>
        <taxon>Fabaceae</taxon>
        <taxon>Papilionoideae</taxon>
        <taxon>50 kb inversion clade</taxon>
        <taxon>NPAAA clade</taxon>
        <taxon>indigoferoid/millettioid clade</taxon>
        <taxon>Phaseoleae</taxon>
        <taxon>Psophocarpus</taxon>
    </lineage>
</organism>
<keyword evidence="1" id="KW-0812">Transmembrane</keyword>
<evidence type="ECO:0000256" key="1">
    <source>
        <dbReference type="SAM" id="Phobius"/>
    </source>
</evidence>
<dbReference type="AlphaFoldDB" id="A0AAN9XDW5"/>